<evidence type="ECO:0000256" key="9">
    <source>
        <dbReference type="ARBA" id="ARBA00023140"/>
    </source>
</evidence>
<evidence type="ECO:0000256" key="13">
    <source>
        <dbReference type="ARBA" id="ARBA00064754"/>
    </source>
</evidence>
<comment type="subunit">
    <text evidence="13">Interacts with PEX13; forming the PEX13-PEX14 docking complex. Interacts with PEX5 (via WxxxF/Y motifs).</text>
</comment>
<keyword evidence="7" id="KW-0811">Translocation</keyword>
<comment type="caution">
    <text evidence="17">The sequence shown here is derived from an EMBL/GenBank/DDBJ whole genome shotgun (WGS) entry which is preliminary data.</text>
</comment>
<evidence type="ECO:0000313" key="18">
    <source>
        <dbReference type="Proteomes" id="UP000652761"/>
    </source>
</evidence>
<dbReference type="PANTHER" id="PTHR23058">
    <property type="entry name" value="PEROXISOMAL MEMBRANE PROTEIN PEX14"/>
    <property type="match status" value="1"/>
</dbReference>
<evidence type="ECO:0000256" key="1">
    <source>
        <dbReference type="ARBA" id="ARBA00004549"/>
    </source>
</evidence>
<dbReference type="Gene3D" id="1.10.10.10">
    <property type="entry name" value="Winged helix-like DNA-binding domain superfamily/Winged helix DNA-binding domain"/>
    <property type="match status" value="1"/>
</dbReference>
<organism evidence="17 18">
    <name type="scientific">Colocasia esculenta</name>
    <name type="common">Wild taro</name>
    <name type="synonym">Arum esculentum</name>
    <dbReference type="NCBI Taxonomy" id="4460"/>
    <lineage>
        <taxon>Eukaryota</taxon>
        <taxon>Viridiplantae</taxon>
        <taxon>Streptophyta</taxon>
        <taxon>Embryophyta</taxon>
        <taxon>Tracheophyta</taxon>
        <taxon>Spermatophyta</taxon>
        <taxon>Magnoliopsida</taxon>
        <taxon>Liliopsida</taxon>
        <taxon>Araceae</taxon>
        <taxon>Aroideae</taxon>
        <taxon>Colocasieae</taxon>
        <taxon>Colocasia</taxon>
    </lineage>
</organism>
<feature type="domain" description="Peroxisome membrane anchor protein Pex14p N-terminal" evidence="16">
    <location>
        <begin position="106"/>
        <end position="150"/>
    </location>
</feature>
<dbReference type="InterPro" id="IPR006785">
    <property type="entry name" value="Pex14_N"/>
</dbReference>
<dbReference type="GO" id="GO:1990429">
    <property type="term" value="C:peroxisomal importomer complex"/>
    <property type="evidence" value="ECO:0007669"/>
    <property type="project" value="TreeGrafter"/>
</dbReference>
<evidence type="ECO:0000256" key="11">
    <source>
        <dbReference type="ARBA" id="ARBA00029691"/>
    </source>
</evidence>
<evidence type="ECO:0000256" key="14">
    <source>
        <dbReference type="RuleBase" id="RU367032"/>
    </source>
</evidence>
<evidence type="ECO:0000256" key="4">
    <source>
        <dbReference type="ARBA" id="ARBA00022692"/>
    </source>
</evidence>
<dbReference type="GO" id="GO:0016560">
    <property type="term" value="P:protein import into peroxisome matrix, docking"/>
    <property type="evidence" value="ECO:0007669"/>
    <property type="project" value="UniProtKB-UniRule"/>
</dbReference>
<keyword evidence="3 14" id="KW-0813">Transport</keyword>
<dbReference type="EMBL" id="NMUH01000327">
    <property type="protein sequence ID" value="MQL77017.1"/>
    <property type="molecule type" value="Genomic_DNA"/>
</dbReference>
<dbReference type="GO" id="GO:0005778">
    <property type="term" value="C:peroxisomal membrane"/>
    <property type="evidence" value="ECO:0007669"/>
    <property type="project" value="UniProtKB-SubCell"/>
</dbReference>
<evidence type="ECO:0000256" key="6">
    <source>
        <dbReference type="ARBA" id="ARBA00022989"/>
    </source>
</evidence>
<dbReference type="InterPro" id="IPR036388">
    <property type="entry name" value="WH-like_DNA-bd_sf"/>
</dbReference>
<proteinExistence type="inferred from homology"/>
<dbReference type="InterPro" id="IPR025655">
    <property type="entry name" value="PEX14"/>
</dbReference>
<comment type="similarity">
    <text evidence="2 14">Belongs to the peroxin-14 family.</text>
</comment>
<dbReference type="OrthoDB" id="441517at2759"/>
<dbReference type="PANTHER" id="PTHR23058:SF0">
    <property type="entry name" value="PEROXISOMAL MEMBRANE PROTEIN PEX14"/>
    <property type="match status" value="1"/>
</dbReference>
<keyword evidence="18" id="KW-1185">Reference proteome</keyword>
<evidence type="ECO:0000256" key="5">
    <source>
        <dbReference type="ARBA" id="ARBA00022927"/>
    </source>
</evidence>
<gene>
    <name evidence="17" type="ORF">Taro_009414</name>
</gene>
<evidence type="ECO:0000259" key="16">
    <source>
        <dbReference type="Pfam" id="PF04695"/>
    </source>
</evidence>
<comment type="function">
    <text evidence="12 14">Component of the PEX13-PEX14 docking complex, a translocon channel that specifically mediates the import of peroxisomal cargo proteins bound to PEX5 receptor. The PEX13-PEX14 docking complex forms a large import pore which can be opened to a diameter of about 9 nm. Mechanistically, PEX5 receptor along with cargo proteins associates with the PEX14 subunit of the PEX13-PEX14 docking complex in the cytosol, leading to the insertion of the receptor into the organelle membrane with the concomitant translocation of the cargo into the peroxisome matrix.</text>
</comment>
<evidence type="ECO:0000256" key="15">
    <source>
        <dbReference type="SAM" id="MobiDB-lite"/>
    </source>
</evidence>
<evidence type="ECO:0000256" key="7">
    <source>
        <dbReference type="ARBA" id="ARBA00023010"/>
    </source>
</evidence>
<keyword evidence="4" id="KW-0812">Transmembrane</keyword>
<dbReference type="Pfam" id="PF04695">
    <property type="entry name" value="Pex14_N"/>
    <property type="match status" value="1"/>
</dbReference>
<accession>A0A843U4Q3</accession>
<keyword evidence="6" id="KW-1133">Transmembrane helix</keyword>
<evidence type="ECO:0000256" key="2">
    <source>
        <dbReference type="ARBA" id="ARBA00005443"/>
    </source>
</evidence>
<sequence>MEVSIYFVRSLPWGFRKVGVCLISCCLSSAPSPPPTAQAQRRWGRRLFPGRARGDHLGSEEAAQQPGAMASQSTTPTTTNPAAGEEKPPTETPAPPAAAGLQQPMREDQVQNAINFLSHPKVRGSPVIYRRSFLEKKGLTREEIDEAFRRVPFPVYVR</sequence>
<feature type="region of interest" description="Disordered" evidence="15">
    <location>
        <begin position="49"/>
        <end position="104"/>
    </location>
</feature>
<name>A0A843U4Q3_COLES</name>
<reference evidence="17" key="1">
    <citation type="submission" date="2017-07" db="EMBL/GenBank/DDBJ databases">
        <title>Taro Niue Genome Assembly and Annotation.</title>
        <authorList>
            <person name="Atibalentja N."/>
            <person name="Keating K."/>
            <person name="Fields C.J."/>
        </authorList>
    </citation>
    <scope>NUCLEOTIDE SEQUENCE</scope>
    <source>
        <strain evidence="17">Niue_2</strain>
        <tissue evidence="17">Leaf</tissue>
    </source>
</reference>
<feature type="compositionally biased region" description="Polar residues" evidence="15">
    <location>
        <begin position="70"/>
        <end position="80"/>
    </location>
</feature>
<evidence type="ECO:0000313" key="17">
    <source>
        <dbReference type="EMBL" id="MQL77017.1"/>
    </source>
</evidence>
<dbReference type="GO" id="GO:0005102">
    <property type="term" value="F:signaling receptor binding"/>
    <property type="evidence" value="ECO:0007669"/>
    <property type="project" value="TreeGrafter"/>
</dbReference>
<keyword evidence="8 14" id="KW-0472">Membrane</keyword>
<evidence type="ECO:0000256" key="3">
    <source>
        <dbReference type="ARBA" id="ARBA00022448"/>
    </source>
</evidence>
<dbReference type="Proteomes" id="UP000652761">
    <property type="component" value="Unassembled WGS sequence"/>
</dbReference>
<evidence type="ECO:0000256" key="10">
    <source>
        <dbReference type="ARBA" id="ARBA00029502"/>
    </source>
</evidence>
<protein>
    <recommendedName>
        <fullName evidence="10 14">Peroxisomal membrane protein PEX14</fullName>
    </recommendedName>
    <alternativeName>
        <fullName evidence="11 14">Peroxin-14</fullName>
    </alternativeName>
</protein>
<dbReference type="FunFam" id="1.10.10.10:FF:000217">
    <property type="entry name" value="Peroxisomal membrane protein PEX14"/>
    <property type="match status" value="1"/>
</dbReference>
<comment type="subcellular location">
    <subcellularLocation>
        <location evidence="1">Peroxisome membrane</location>
        <topology evidence="1">Single-pass membrane protein</topology>
    </subcellularLocation>
</comment>
<evidence type="ECO:0000256" key="12">
    <source>
        <dbReference type="ARBA" id="ARBA00053920"/>
    </source>
</evidence>
<keyword evidence="9 14" id="KW-0576">Peroxisome</keyword>
<dbReference type="AlphaFoldDB" id="A0A843U4Q3"/>
<evidence type="ECO:0000256" key="8">
    <source>
        <dbReference type="ARBA" id="ARBA00023136"/>
    </source>
</evidence>
<keyword evidence="5 14" id="KW-0653">Protein transport</keyword>